<dbReference type="AlphaFoldDB" id="A0A329MEK1"/>
<evidence type="ECO:0000256" key="6">
    <source>
        <dbReference type="ARBA" id="ARBA00047816"/>
    </source>
</evidence>
<dbReference type="EMBL" id="QMFB01000018">
    <property type="protein sequence ID" value="RAV17666.1"/>
    <property type="molecule type" value="Genomic_DNA"/>
</dbReference>
<dbReference type="Proteomes" id="UP000250369">
    <property type="component" value="Unassembled WGS sequence"/>
</dbReference>
<dbReference type="GO" id="GO:0016020">
    <property type="term" value="C:membrane"/>
    <property type="evidence" value="ECO:0007669"/>
    <property type="project" value="InterPro"/>
</dbReference>
<dbReference type="PANTHER" id="PTHR42838:SF2">
    <property type="entry name" value="NITROUS-OXIDE REDUCTASE"/>
    <property type="match status" value="1"/>
</dbReference>
<dbReference type="InterPro" id="IPR002429">
    <property type="entry name" value="CcO_II-like_C"/>
</dbReference>
<dbReference type="GO" id="GO:0004129">
    <property type="term" value="F:cytochrome-c oxidase activity"/>
    <property type="evidence" value="ECO:0007669"/>
    <property type="project" value="UniProtKB-EC"/>
</dbReference>
<comment type="catalytic activity">
    <reaction evidence="6">
        <text>4 Fe(II)-[cytochrome c] + O2 + 8 H(+)(in) = 4 Fe(III)-[cytochrome c] + 2 H2O + 4 H(+)(out)</text>
        <dbReference type="Rhea" id="RHEA:11436"/>
        <dbReference type="Rhea" id="RHEA-COMP:10350"/>
        <dbReference type="Rhea" id="RHEA-COMP:14399"/>
        <dbReference type="ChEBI" id="CHEBI:15377"/>
        <dbReference type="ChEBI" id="CHEBI:15378"/>
        <dbReference type="ChEBI" id="CHEBI:15379"/>
        <dbReference type="ChEBI" id="CHEBI:29033"/>
        <dbReference type="ChEBI" id="CHEBI:29034"/>
        <dbReference type="EC" id="7.1.1.9"/>
    </reaction>
</comment>
<sequence>MNIHRLEKMWLTFGLVMLGVFLLVLGIGTFARGMAPPTSEHHHSIDPEKVMETPPFDKPGLEKIGDNEYNAYMVALAFGFNPEKMEVPAGATIHFQVTSPDVVHGFQIPGTNVNMMVVPGQVNHLSYTFKKPGEYLIICNEYCGVGHQFMATTIIVK</sequence>
<dbReference type="Pfam" id="PF00116">
    <property type="entry name" value="COX2"/>
    <property type="match status" value="1"/>
</dbReference>
<accession>A0A329MEK1</accession>
<evidence type="ECO:0000313" key="9">
    <source>
        <dbReference type="Proteomes" id="UP000250369"/>
    </source>
</evidence>
<comment type="function">
    <text evidence="4">Subunits I and II form the functional core of the enzyme complex. Electrons originating in cytochrome c are transferred via heme a and Cu(A) to the binuclear center formed by heme a3 and Cu(B).</text>
</comment>
<dbReference type="PRINTS" id="PR01166">
    <property type="entry name" value="CYCOXIDASEII"/>
</dbReference>
<evidence type="ECO:0000313" key="8">
    <source>
        <dbReference type="EMBL" id="RAV17666.1"/>
    </source>
</evidence>
<feature type="domain" description="Cytochrome oxidase subunit II copper A binding" evidence="7">
    <location>
        <begin position="66"/>
        <end position="157"/>
    </location>
</feature>
<keyword evidence="9" id="KW-1185">Reference proteome</keyword>
<keyword evidence="2" id="KW-0479">Metal-binding</keyword>
<dbReference type="GO" id="GO:0005507">
    <property type="term" value="F:copper ion binding"/>
    <property type="evidence" value="ECO:0007669"/>
    <property type="project" value="InterPro"/>
</dbReference>
<dbReference type="PANTHER" id="PTHR42838">
    <property type="entry name" value="CYTOCHROME C OXIDASE SUBUNIT II"/>
    <property type="match status" value="1"/>
</dbReference>
<dbReference type="PROSITE" id="PS00078">
    <property type="entry name" value="COX2"/>
    <property type="match status" value="1"/>
</dbReference>
<evidence type="ECO:0000259" key="7">
    <source>
        <dbReference type="PROSITE" id="PS50857"/>
    </source>
</evidence>
<dbReference type="InterPro" id="IPR008972">
    <property type="entry name" value="Cupredoxin"/>
</dbReference>
<organism evidence="8 9">
    <name type="scientific">Paenibacillus contaminans</name>
    <dbReference type="NCBI Taxonomy" id="450362"/>
    <lineage>
        <taxon>Bacteria</taxon>
        <taxon>Bacillati</taxon>
        <taxon>Bacillota</taxon>
        <taxon>Bacilli</taxon>
        <taxon>Bacillales</taxon>
        <taxon>Paenibacillaceae</taxon>
        <taxon>Paenibacillus</taxon>
    </lineage>
</organism>
<evidence type="ECO:0000256" key="3">
    <source>
        <dbReference type="ARBA" id="ARBA00023008"/>
    </source>
</evidence>
<dbReference type="RefSeq" id="WP_113034031.1">
    <property type="nucleotide sequence ID" value="NZ_QMFB01000018.1"/>
</dbReference>
<name>A0A329MEK1_9BACL</name>
<reference evidence="8 9" key="1">
    <citation type="journal article" date="2009" name="Int. J. Syst. Evol. Microbiol.">
        <title>Paenibacillus contaminans sp. nov., isolated from a contaminated laboratory plate.</title>
        <authorList>
            <person name="Chou J.H."/>
            <person name="Lee J.H."/>
            <person name="Lin M.C."/>
            <person name="Chang P.S."/>
            <person name="Arun A.B."/>
            <person name="Young C.C."/>
            <person name="Chen W.M."/>
        </authorList>
    </citation>
    <scope>NUCLEOTIDE SEQUENCE [LARGE SCALE GENOMIC DNA]</scope>
    <source>
        <strain evidence="8 9">CKOBP-6</strain>
    </source>
</reference>
<dbReference type="GO" id="GO:0030313">
    <property type="term" value="C:cell envelope"/>
    <property type="evidence" value="ECO:0007669"/>
    <property type="project" value="UniProtKB-SubCell"/>
</dbReference>
<dbReference type="PROSITE" id="PS50857">
    <property type="entry name" value="COX2_CUA"/>
    <property type="match status" value="1"/>
</dbReference>
<comment type="caution">
    <text evidence="8">The sequence shown here is derived from an EMBL/GenBank/DDBJ whole genome shotgun (WGS) entry which is preliminary data.</text>
</comment>
<proteinExistence type="predicted"/>
<dbReference type="SUPFAM" id="SSF49503">
    <property type="entry name" value="Cupredoxins"/>
    <property type="match status" value="1"/>
</dbReference>
<protein>
    <recommendedName>
        <fullName evidence="5">Cytochrome aa3 subunit 2</fullName>
    </recommendedName>
</protein>
<evidence type="ECO:0000256" key="5">
    <source>
        <dbReference type="ARBA" id="ARBA00031399"/>
    </source>
</evidence>
<dbReference type="Gene3D" id="2.60.40.420">
    <property type="entry name" value="Cupredoxins - blue copper proteins"/>
    <property type="match status" value="1"/>
</dbReference>
<dbReference type="OrthoDB" id="9773456at2"/>
<evidence type="ECO:0000256" key="2">
    <source>
        <dbReference type="ARBA" id="ARBA00022723"/>
    </source>
</evidence>
<dbReference type="InterPro" id="IPR034214">
    <property type="entry name" value="Ba3_CcO_II_C"/>
</dbReference>
<evidence type="ECO:0000256" key="1">
    <source>
        <dbReference type="ARBA" id="ARBA00004196"/>
    </source>
</evidence>
<gene>
    <name evidence="8" type="ORF">DQG23_26415</name>
</gene>
<dbReference type="InterPro" id="IPR051403">
    <property type="entry name" value="NosZ/Cyto_c_oxidase_sub2"/>
</dbReference>
<evidence type="ECO:0000256" key="4">
    <source>
        <dbReference type="ARBA" id="ARBA00024688"/>
    </source>
</evidence>
<keyword evidence="3" id="KW-0186">Copper</keyword>
<dbReference type="CDD" id="cd13913">
    <property type="entry name" value="ba3_CcO_II_C"/>
    <property type="match status" value="1"/>
</dbReference>
<comment type="subcellular location">
    <subcellularLocation>
        <location evidence="1">Cell envelope</location>
    </subcellularLocation>
</comment>
<dbReference type="InterPro" id="IPR001505">
    <property type="entry name" value="Copper_CuA"/>
</dbReference>